<feature type="non-terminal residue" evidence="1">
    <location>
        <position position="1"/>
    </location>
</feature>
<reference evidence="1 2" key="1">
    <citation type="submission" date="2018-06" db="EMBL/GenBank/DDBJ databases">
        <title>Extensive metabolic versatility and redundancy in microbially diverse, dynamic hydrothermal sediments.</title>
        <authorList>
            <person name="Dombrowski N."/>
            <person name="Teske A."/>
            <person name="Baker B.J."/>
        </authorList>
    </citation>
    <scope>NUCLEOTIDE SEQUENCE [LARGE SCALE GENOMIC DNA]</scope>
    <source>
        <strain evidence="1">B9_G13</strain>
    </source>
</reference>
<dbReference type="AlphaFoldDB" id="A0A497JH32"/>
<dbReference type="EMBL" id="QMWO01000010">
    <property type="protein sequence ID" value="RLG70300.1"/>
    <property type="molecule type" value="Genomic_DNA"/>
</dbReference>
<gene>
    <name evidence="1" type="ORF">DRO07_00490</name>
</gene>
<sequence length="67" mass="7840">KRKKYFRDKRKKRKGYRENVVFLIARGTRNPHLCNGSDGLIRAGKAPLLLEVLGTCWRFLFRIPLPA</sequence>
<organism evidence="1 2">
    <name type="scientific">Candidatus Iainarchaeum sp</name>
    <dbReference type="NCBI Taxonomy" id="3101447"/>
    <lineage>
        <taxon>Archaea</taxon>
        <taxon>Candidatus Iainarchaeota</taxon>
        <taxon>Candidatus Iainarchaeia</taxon>
        <taxon>Candidatus Iainarchaeales</taxon>
        <taxon>Candidatus Iainarchaeaceae</taxon>
        <taxon>Candidatus Iainarchaeum</taxon>
    </lineage>
</organism>
<comment type="caution">
    <text evidence="1">The sequence shown here is derived from an EMBL/GenBank/DDBJ whole genome shotgun (WGS) entry which is preliminary data.</text>
</comment>
<accession>A0A497JH32</accession>
<evidence type="ECO:0000313" key="2">
    <source>
        <dbReference type="Proteomes" id="UP000277633"/>
    </source>
</evidence>
<dbReference type="Proteomes" id="UP000277633">
    <property type="component" value="Unassembled WGS sequence"/>
</dbReference>
<proteinExistence type="predicted"/>
<name>A0A497JH32_9ARCH</name>
<protein>
    <submittedName>
        <fullName evidence="1">Uncharacterized protein</fullName>
    </submittedName>
</protein>
<evidence type="ECO:0000313" key="1">
    <source>
        <dbReference type="EMBL" id="RLG70300.1"/>
    </source>
</evidence>